<dbReference type="Proteomes" id="UP001226867">
    <property type="component" value="Unassembled WGS sequence"/>
</dbReference>
<protein>
    <submittedName>
        <fullName evidence="2">Uncharacterized protein</fullName>
    </submittedName>
</protein>
<dbReference type="EMBL" id="JAUSRO010000014">
    <property type="protein sequence ID" value="MDP9901806.1"/>
    <property type="molecule type" value="Genomic_DNA"/>
</dbReference>
<dbReference type="RefSeq" id="WP_307691576.1">
    <property type="nucleotide sequence ID" value="NZ_JAUSRO010000014.1"/>
</dbReference>
<proteinExistence type="predicted"/>
<evidence type="ECO:0000256" key="1">
    <source>
        <dbReference type="SAM" id="MobiDB-lite"/>
    </source>
</evidence>
<keyword evidence="3" id="KW-1185">Reference proteome</keyword>
<feature type="region of interest" description="Disordered" evidence="1">
    <location>
        <begin position="41"/>
        <end position="71"/>
    </location>
</feature>
<gene>
    <name evidence="2" type="ORF">J2W36_004076</name>
</gene>
<feature type="compositionally biased region" description="Low complexity" evidence="1">
    <location>
        <begin position="41"/>
        <end position="56"/>
    </location>
</feature>
<evidence type="ECO:0000313" key="2">
    <source>
        <dbReference type="EMBL" id="MDP9901806.1"/>
    </source>
</evidence>
<evidence type="ECO:0000313" key="3">
    <source>
        <dbReference type="Proteomes" id="UP001226867"/>
    </source>
</evidence>
<name>A0ABT9SBS6_9BURK</name>
<sequence>MAHILLTFAAVVASVGALGVFALLRMASLCSREEEISESAISATTAAPITEPAATPQERSPTSPAILTLSA</sequence>
<reference evidence="2 3" key="1">
    <citation type="submission" date="2023-07" db="EMBL/GenBank/DDBJ databases">
        <title>Sorghum-associated microbial communities from plants grown in Nebraska, USA.</title>
        <authorList>
            <person name="Schachtman D."/>
        </authorList>
    </citation>
    <scope>NUCLEOTIDE SEQUENCE [LARGE SCALE GENOMIC DNA]</scope>
    <source>
        <strain evidence="2 3">DS1607</strain>
    </source>
</reference>
<accession>A0ABT9SBS6</accession>
<organism evidence="2 3">
    <name type="scientific">Variovorax ginsengisoli</name>
    <dbReference type="NCBI Taxonomy" id="363844"/>
    <lineage>
        <taxon>Bacteria</taxon>
        <taxon>Pseudomonadati</taxon>
        <taxon>Pseudomonadota</taxon>
        <taxon>Betaproteobacteria</taxon>
        <taxon>Burkholderiales</taxon>
        <taxon>Comamonadaceae</taxon>
        <taxon>Variovorax</taxon>
    </lineage>
</organism>
<feature type="compositionally biased region" description="Polar residues" evidence="1">
    <location>
        <begin position="57"/>
        <end position="71"/>
    </location>
</feature>
<comment type="caution">
    <text evidence="2">The sequence shown here is derived from an EMBL/GenBank/DDBJ whole genome shotgun (WGS) entry which is preliminary data.</text>
</comment>